<reference evidence="2" key="1">
    <citation type="submission" date="2020-01" db="EMBL/GenBank/DDBJ databases">
        <authorList>
            <consortium name="DOE Joint Genome Institute"/>
            <person name="Haridas S."/>
            <person name="Albert R."/>
            <person name="Binder M."/>
            <person name="Bloem J."/>
            <person name="Labutti K."/>
            <person name="Salamov A."/>
            <person name="Andreopoulos B."/>
            <person name="Baker S.E."/>
            <person name="Barry K."/>
            <person name="Bills G."/>
            <person name="Bluhm B.H."/>
            <person name="Cannon C."/>
            <person name="Castanera R."/>
            <person name="Culley D.E."/>
            <person name="Daum C."/>
            <person name="Ezra D."/>
            <person name="Gonzalez J.B."/>
            <person name="Henrissat B."/>
            <person name="Kuo A."/>
            <person name="Liang C."/>
            <person name="Lipzen A."/>
            <person name="Lutzoni F."/>
            <person name="Magnuson J."/>
            <person name="Mondo S."/>
            <person name="Nolan M."/>
            <person name="Ohm R."/>
            <person name="Pangilinan J."/>
            <person name="Park H.-J."/>
            <person name="Ramirez L."/>
            <person name="Alfaro M."/>
            <person name="Sun H."/>
            <person name="Tritt A."/>
            <person name="Yoshinaga Y."/>
            <person name="Zwiers L.-H."/>
            <person name="Turgeon B.G."/>
            <person name="Goodwin S.B."/>
            <person name="Spatafora J.W."/>
            <person name="Crous P.W."/>
            <person name="Grigoriev I.V."/>
        </authorList>
    </citation>
    <scope>NUCLEOTIDE SEQUENCE</scope>
    <source>
        <strain evidence="2">P77</strain>
    </source>
</reference>
<evidence type="ECO:0000313" key="3">
    <source>
        <dbReference type="Proteomes" id="UP000800040"/>
    </source>
</evidence>
<protein>
    <submittedName>
        <fullName evidence="2">HET-domain-containing protein</fullName>
    </submittedName>
</protein>
<evidence type="ECO:0000259" key="1">
    <source>
        <dbReference type="Pfam" id="PF06985"/>
    </source>
</evidence>
<gene>
    <name evidence="2" type="ORF">BDW02DRAFT_629476</name>
</gene>
<dbReference type="PANTHER" id="PTHR10622:SF10">
    <property type="entry name" value="HET DOMAIN-CONTAINING PROTEIN"/>
    <property type="match status" value="1"/>
</dbReference>
<dbReference type="Proteomes" id="UP000800040">
    <property type="component" value="Unassembled WGS sequence"/>
</dbReference>
<sequence length="593" mass="68251">MRLLRRSSHGDLTFTDDLHDTVPAYAILSHTWGKDEEEVIFQDIENGSGRHKEGYEKIKFCGEQAARDGLQHFWVDTCCIDKTNHVELTTAINSMYRWYQNAAKCYVYLSDVTTNGEELHGSSWLPAFKRSRWHTRGWTLQKLIAPRSVEFFSSTRTTNGEEPHGSSWLPAFKRSRWHTRGWTLQELIAPRSVEFFSSTRTRLGDKRSLEKELHEISGVPGSILQGGPLLGYDVEKQLSWMDRRQTKWEEDQAYALLGLFGVYMPLIYGEGKKNALRRLNEEISKSARYKSHAENDTSAVQPTRSYFGQVPRQLRRASGLHSSLPNSKQSWEVVYEDNLPDTIEGATRPTDRWKGGTYQLCYPATHPVANILLSVDWHAFDGDPSAPLLEWRIHTPQSLYYPGTHTGRLLCERIKTPWTPRFIQVLFDSRIYHPFVRQSSDGGVNGSTSSDGQLEEMVPVNYRLDYILQSVAHFLAYGPWYDRPESDTAPFRFHEMEAQSCDDDRDALARAASFVARAYTMQIPDENDFPDTPLPEECRKTTAIAITELMKKHGIPVGDTWDFETSLKAVKTQREWALEERKWADRLWPLIFP</sequence>
<feature type="domain" description="Heterokaryon incompatibility" evidence="1">
    <location>
        <begin position="25"/>
        <end position="116"/>
    </location>
</feature>
<accession>A0A6A5KIW1</accession>
<dbReference type="Pfam" id="PF06985">
    <property type="entry name" value="HET"/>
    <property type="match status" value="1"/>
</dbReference>
<proteinExistence type="predicted"/>
<evidence type="ECO:0000313" key="2">
    <source>
        <dbReference type="EMBL" id="KAF1835551.1"/>
    </source>
</evidence>
<dbReference type="AlphaFoldDB" id="A0A6A5KIW1"/>
<dbReference type="OrthoDB" id="674604at2759"/>
<name>A0A6A5KIW1_9PLEO</name>
<keyword evidence="3" id="KW-1185">Reference proteome</keyword>
<dbReference type="InterPro" id="IPR010730">
    <property type="entry name" value="HET"/>
</dbReference>
<dbReference type="EMBL" id="ML975285">
    <property type="protein sequence ID" value="KAF1835551.1"/>
    <property type="molecule type" value="Genomic_DNA"/>
</dbReference>
<dbReference type="PANTHER" id="PTHR10622">
    <property type="entry name" value="HET DOMAIN-CONTAINING PROTEIN"/>
    <property type="match status" value="1"/>
</dbReference>
<organism evidence="2 3">
    <name type="scientific">Decorospora gaudefroyi</name>
    <dbReference type="NCBI Taxonomy" id="184978"/>
    <lineage>
        <taxon>Eukaryota</taxon>
        <taxon>Fungi</taxon>
        <taxon>Dikarya</taxon>
        <taxon>Ascomycota</taxon>
        <taxon>Pezizomycotina</taxon>
        <taxon>Dothideomycetes</taxon>
        <taxon>Pleosporomycetidae</taxon>
        <taxon>Pleosporales</taxon>
        <taxon>Pleosporineae</taxon>
        <taxon>Pleosporaceae</taxon>
        <taxon>Decorospora</taxon>
    </lineage>
</organism>